<dbReference type="PANTHER" id="PTHR35011">
    <property type="entry name" value="2,3-DIKETO-L-GULONATE TRAP TRANSPORTER SMALL PERMEASE PROTEIN YIAM"/>
    <property type="match status" value="1"/>
</dbReference>
<dbReference type="GO" id="GO:0005886">
    <property type="term" value="C:plasma membrane"/>
    <property type="evidence" value="ECO:0007669"/>
    <property type="project" value="UniProtKB-SubCell"/>
</dbReference>
<sequence length="183" mass="20688">MNKDNNPLVRVVRGIDCFSEVTGRAISWLTLAMVLVTFVIVVLRYLFNMGNVAVQESVIYMHSFVFLLGAAYTLKHDGHVRVDIIYRPLSERGKAWVNVFGNLFMLMPVCIFFLWISWDYVAASWAIKEASQEAGGIPFRYILKTAQIAMPILIIIQGIGELLRDLLVITGKAHLVVEQEPMV</sequence>
<keyword evidence="5 9" id="KW-0812">Transmembrane</keyword>
<keyword evidence="6 9" id="KW-1133">Transmembrane helix</keyword>
<comment type="subunit">
    <text evidence="9">The complex comprises the extracytoplasmic solute receptor protein and the two transmembrane proteins.</text>
</comment>
<dbReference type="OrthoDB" id="9795655at2"/>
<evidence type="ECO:0000256" key="5">
    <source>
        <dbReference type="ARBA" id="ARBA00022692"/>
    </source>
</evidence>
<feature type="transmembrane region" description="Helical" evidence="9">
    <location>
        <begin position="58"/>
        <end position="74"/>
    </location>
</feature>
<comment type="caution">
    <text evidence="9">Lacks conserved residue(s) required for the propagation of feature annotation.</text>
</comment>
<keyword evidence="3" id="KW-1003">Cell membrane</keyword>
<evidence type="ECO:0000256" key="9">
    <source>
        <dbReference type="RuleBase" id="RU369079"/>
    </source>
</evidence>
<evidence type="ECO:0000313" key="12">
    <source>
        <dbReference type="Proteomes" id="UP000238196"/>
    </source>
</evidence>
<comment type="similarity">
    <text evidence="8 9">Belongs to the TRAP transporter small permease family.</text>
</comment>
<dbReference type="EMBL" id="PRLP01000055">
    <property type="protein sequence ID" value="PPC76252.1"/>
    <property type="molecule type" value="Genomic_DNA"/>
</dbReference>
<dbReference type="InterPro" id="IPR007387">
    <property type="entry name" value="TRAP_DctQ"/>
</dbReference>
<evidence type="ECO:0000313" key="11">
    <source>
        <dbReference type="EMBL" id="PPC76252.1"/>
    </source>
</evidence>
<comment type="function">
    <text evidence="9">Part of the tripartite ATP-independent periplasmic (TRAP) transport system.</text>
</comment>
<dbReference type="InterPro" id="IPR055348">
    <property type="entry name" value="DctQ"/>
</dbReference>
<evidence type="ECO:0000256" key="8">
    <source>
        <dbReference type="ARBA" id="ARBA00038436"/>
    </source>
</evidence>
<dbReference type="PANTHER" id="PTHR35011:SF4">
    <property type="entry name" value="SLL1102 PROTEIN"/>
    <property type="match status" value="1"/>
</dbReference>
<comment type="subcellular location">
    <subcellularLocation>
        <location evidence="1 9">Cell inner membrane</location>
        <topology evidence="1 9">Multi-pass membrane protein</topology>
    </subcellularLocation>
</comment>
<dbReference type="Proteomes" id="UP000238196">
    <property type="component" value="Unassembled WGS sequence"/>
</dbReference>
<keyword evidence="7 9" id="KW-0472">Membrane</keyword>
<evidence type="ECO:0000256" key="3">
    <source>
        <dbReference type="ARBA" id="ARBA00022475"/>
    </source>
</evidence>
<evidence type="ECO:0000256" key="6">
    <source>
        <dbReference type="ARBA" id="ARBA00022989"/>
    </source>
</evidence>
<name>A0A2S5KNF9_9PROT</name>
<gene>
    <name evidence="11" type="ORF">C4K68_16585</name>
</gene>
<evidence type="ECO:0000259" key="10">
    <source>
        <dbReference type="Pfam" id="PF04290"/>
    </source>
</evidence>
<feature type="domain" description="Tripartite ATP-independent periplasmic transporters DctQ component" evidence="10">
    <location>
        <begin position="33"/>
        <end position="166"/>
    </location>
</feature>
<evidence type="ECO:0000256" key="7">
    <source>
        <dbReference type="ARBA" id="ARBA00023136"/>
    </source>
</evidence>
<keyword evidence="2 9" id="KW-0813">Transport</keyword>
<dbReference type="GO" id="GO:0022857">
    <property type="term" value="F:transmembrane transporter activity"/>
    <property type="evidence" value="ECO:0007669"/>
    <property type="project" value="UniProtKB-UniRule"/>
</dbReference>
<comment type="caution">
    <text evidence="11">The sequence shown here is derived from an EMBL/GenBank/DDBJ whole genome shotgun (WGS) entry which is preliminary data.</text>
</comment>
<evidence type="ECO:0000256" key="4">
    <source>
        <dbReference type="ARBA" id="ARBA00022519"/>
    </source>
</evidence>
<evidence type="ECO:0000256" key="2">
    <source>
        <dbReference type="ARBA" id="ARBA00022448"/>
    </source>
</evidence>
<feature type="transmembrane region" description="Helical" evidence="9">
    <location>
        <begin position="25"/>
        <end position="46"/>
    </location>
</feature>
<dbReference type="AlphaFoldDB" id="A0A2S5KNF9"/>
<keyword evidence="4 9" id="KW-0997">Cell inner membrane</keyword>
<reference evidence="11 12" key="1">
    <citation type="submission" date="2018-02" db="EMBL/GenBank/DDBJ databases">
        <title>novel marine gammaproteobacteria from coastal saline agro ecosystem.</title>
        <authorList>
            <person name="Krishnan R."/>
            <person name="Ramesh Kumar N."/>
        </authorList>
    </citation>
    <scope>NUCLEOTIDE SEQUENCE [LARGE SCALE GENOMIC DNA]</scope>
    <source>
        <strain evidence="11 12">228</strain>
    </source>
</reference>
<accession>A0A2S5KNF9</accession>
<feature type="transmembrane region" description="Helical" evidence="9">
    <location>
        <begin position="95"/>
        <end position="118"/>
    </location>
</feature>
<dbReference type="Pfam" id="PF04290">
    <property type="entry name" value="DctQ"/>
    <property type="match status" value="1"/>
</dbReference>
<organism evidence="11 12">
    <name type="scientific">Proteobacteria bacterium 228</name>
    <dbReference type="NCBI Taxonomy" id="2083153"/>
    <lineage>
        <taxon>Bacteria</taxon>
        <taxon>Pseudomonadati</taxon>
        <taxon>Pseudomonadota</taxon>
    </lineage>
</organism>
<evidence type="ECO:0000256" key="1">
    <source>
        <dbReference type="ARBA" id="ARBA00004429"/>
    </source>
</evidence>
<protein>
    <recommendedName>
        <fullName evidence="9">TRAP transporter small permease protein</fullName>
    </recommendedName>
</protein>
<proteinExistence type="inferred from homology"/>